<evidence type="ECO:0000256" key="11">
    <source>
        <dbReference type="ARBA" id="ARBA00022840"/>
    </source>
</evidence>
<evidence type="ECO:0000256" key="16">
    <source>
        <dbReference type="HAMAP-Rule" id="MF_01274"/>
    </source>
</evidence>
<evidence type="ECO:0000256" key="1">
    <source>
        <dbReference type="ARBA" id="ARBA00001206"/>
    </source>
</evidence>
<dbReference type="CDD" id="cd24015">
    <property type="entry name" value="ASKHA_NBD_PanK-III"/>
    <property type="match status" value="1"/>
</dbReference>
<dbReference type="GO" id="GO:0046872">
    <property type="term" value="F:metal ion binding"/>
    <property type="evidence" value="ECO:0007669"/>
    <property type="project" value="UniProtKB-KW"/>
</dbReference>
<feature type="binding site" evidence="16">
    <location>
        <begin position="118"/>
        <end position="121"/>
    </location>
    <ligand>
        <name>substrate</name>
    </ligand>
</feature>
<keyword evidence="16" id="KW-0479">Metal-binding</keyword>
<evidence type="ECO:0000256" key="6">
    <source>
        <dbReference type="ARBA" id="ARBA00012102"/>
    </source>
</evidence>
<comment type="subunit">
    <text evidence="5 16">Homodimer.</text>
</comment>
<keyword evidence="13 16" id="KW-0173">Coenzyme A biosynthesis</keyword>
<evidence type="ECO:0000256" key="3">
    <source>
        <dbReference type="ARBA" id="ARBA00004496"/>
    </source>
</evidence>
<dbReference type="SUPFAM" id="SSF53067">
    <property type="entry name" value="Actin-like ATPase domain"/>
    <property type="match status" value="2"/>
</dbReference>
<evidence type="ECO:0000256" key="8">
    <source>
        <dbReference type="ARBA" id="ARBA00022679"/>
    </source>
</evidence>
<evidence type="ECO:0000256" key="15">
    <source>
        <dbReference type="ARBA" id="ARBA00040883"/>
    </source>
</evidence>
<feature type="active site" description="Proton acceptor" evidence="16">
    <location>
        <position position="120"/>
    </location>
</feature>
<keyword evidence="9 16" id="KW-0547">Nucleotide-binding</keyword>
<evidence type="ECO:0000313" key="17">
    <source>
        <dbReference type="EMBL" id="MBD2186255.1"/>
    </source>
</evidence>
<evidence type="ECO:0000256" key="10">
    <source>
        <dbReference type="ARBA" id="ARBA00022777"/>
    </source>
</evidence>
<dbReference type="Gene3D" id="3.30.420.40">
    <property type="match status" value="1"/>
</dbReference>
<comment type="similarity">
    <text evidence="14 16">Belongs to the type III pantothenate kinase family.</text>
</comment>
<dbReference type="InterPro" id="IPR004619">
    <property type="entry name" value="Type_III_PanK"/>
</dbReference>
<keyword evidence="12 16" id="KW-0630">Potassium</keyword>
<dbReference type="EC" id="2.7.1.33" evidence="6 16"/>
<dbReference type="GO" id="GO:0015937">
    <property type="term" value="P:coenzyme A biosynthetic process"/>
    <property type="evidence" value="ECO:0007669"/>
    <property type="project" value="UniProtKB-UniRule"/>
</dbReference>
<dbReference type="NCBIfam" id="NF009871">
    <property type="entry name" value="PRK13331.1"/>
    <property type="match status" value="1"/>
</dbReference>
<comment type="catalytic activity">
    <reaction evidence="1 16">
        <text>(R)-pantothenate + ATP = (R)-4'-phosphopantothenate + ADP + H(+)</text>
        <dbReference type="Rhea" id="RHEA:16373"/>
        <dbReference type="ChEBI" id="CHEBI:10986"/>
        <dbReference type="ChEBI" id="CHEBI:15378"/>
        <dbReference type="ChEBI" id="CHEBI:29032"/>
        <dbReference type="ChEBI" id="CHEBI:30616"/>
        <dbReference type="ChEBI" id="CHEBI:456216"/>
        <dbReference type="EC" id="2.7.1.33"/>
    </reaction>
</comment>
<reference evidence="17" key="2">
    <citation type="submission" date="2020-08" db="EMBL/GenBank/DDBJ databases">
        <authorList>
            <person name="Chen M."/>
            <person name="Teng W."/>
            <person name="Zhao L."/>
            <person name="Hu C."/>
            <person name="Zhou Y."/>
            <person name="Han B."/>
            <person name="Song L."/>
            <person name="Shu W."/>
        </authorList>
    </citation>
    <scope>NUCLEOTIDE SEQUENCE</scope>
    <source>
        <strain evidence="17">FACHB-1375</strain>
    </source>
</reference>
<evidence type="ECO:0000313" key="18">
    <source>
        <dbReference type="Proteomes" id="UP000641646"/>
    </source>
</evidence>
<proteinExistence type="inferred from homology"/>
<evidence type="ECO:0000256" key="2">
    <source>
        <dbReference type="ARBA" id="ARBA00001958"/>
    </source>
</evidence>
<evidence type="ECO:0000256" key="14">
    <source>
        <dbReference type="ARBA" id="ARBA00038036"/>
    </source>
</evidence>
<feature type="binding site" evidence="16">
    <location>
        <position position="140"/>
    </location>
    <ligand>
        <name>K(+)</name>
        <dbReference type="ChEBI" id="CHEBI:29103"/>
    </ligand>
</feature>
<dbReference type="HAMAP" id="MF_01274">
    <property type="entry name" value="Pantothen_kinase_3"/>
    <property type="match status" value="1"/>
</dbReference>
<comment type="pathway">
    <text evidence="4 16">Cofactor biosynthesis; coenzyme A biosynthesis; CoA from (R)-pantothenate: step 1/5.</text>
</comment>
<evidence type="ECO:0000256" key="12">
    <source>
        <dbReference type="ARBA" id="ARBA00022958"/>
    </source>
</evidence>
<feature type="binding site" evidence="16">
    <location>
        <position position="143"/>
    </location>
    <ligand>
        <name>ATP</name>
        <dbReference type="ChEBI" id="CHEBI:30616"/>
    </ligand>
</feature>
<feature type="binding site" evidence="16">
    <location>
        <position position="196"/>
    </location>
    <ligand>
        <name>substrate</name>
    </ligand>
</feature>
<evidence type="ECO:0000256" key="7">
    <source>
        <dbReference type="ARBA" id="ARBA00022490"/>
    </source>
</evidence>
<dbReference type="Pfam" id="PF03309">
    <property type="entry name" value="Pan_kinase"/>
    <property type="match status" value="1"/>
</dbReference>
<comment type="cofactor">
    <cofactor evidence="16">
        <name>NH4(+)</name>
        <dbReference type="ChEBI" id="CHEBI:28938"/>
    </cofactor>
    <cofactor evidence="16">
        <name>K(+)</name>
        <dbReference type="ChEBI" id="CHEBI:29103"/>
    </cofactor>
    <text evidence="16">A monovalent cation. Ammonium or potassium.</text>
</comment>
<dbReference type="Proteomes" id="UP000641646">
    <property type="component" value="Unassembled WGS sequence"/>
</dbReference>
<gene>
    <name evidence="16" type="primary">coaX</name>
    <name evidence="17" type="ORF">H6G03_35265</name>
</gene>
<keyword evidence="10 16" id="KW-0418">Kinase</keyword>
<comment type="caution">
    <text evidence="17">The sequence shown here is derived from an EMBL/GenBank/DDBJ whole genome shotgun (WGS) entry which is preliminary data.</text>
</comment>
<feature type="binding site" evidence="16">
    <location>
        <position position="114"/>
    </location>
    <ligand>
        <name>substrate</name>
    </ligand>
</feature>
<dbReference type="PANTHER" id="PTHR34265">
    <property type="entry name" value="TYPE III PANTOTHENATE KINASE"/>
    <property type="match status" value="1"/>
</dbReference>
<dbReference type="GO" id="GO:0004594">
    <property type="term" value="F:pantothenate kinase activity"/>
    <property type="evidence" value="ECO:0007669"/>
    <property type="project" value="UniProtKB-UniRule"/>
</dbReference>
<evidence type="ECO:0000256" key="9">
    <source>
        <dbReference type="ARBA" id="ARBA00022741"/>
    </source>
</evidence>
<dbReference type="EMBL" id="JACJPW010000183">
    <property type="protein sequence ID" value="MBD2186255.1"/>
    <property type="molecule type" value="Genomic_DNA"/>
</dbReference>
<reference evidence="17" key="1">
    <citation type="journal article" date="2015" name="ISME J.">
        <title>Draft Genome Sequence of Streptomyces incarnatus NRRL8089, which Produces the Nucleoside Antibiotic Sinefungin.</title>
        <authorList>
            <person name="Oshima K."/>
            <person name="Hattori M."/>
            <person name="Shimizu H."/>
            <person name="Fukuda K."/>
            <person name="Nemoto M."/>
            <person name="Inagaki K."/>
            <person name="Tamura T."/>
        </authorList>
    </citation>
    <scope>NUCLEOTIDE SEQUENCE</scope>
    <source>
        <strain evidence="17">FACHB-1375</strain>
    </source>
</reference>
<dbReference type="PANTHER" id="PTHR34265:SF1">
    <property type="entry name" value="TYPE III PANTOTHENATE KINASE"/>
    <property type="match status" value="1"/>
</dbReference>
<feature type="binding site" evidence="16">
    <location>
        <begin position="6"/>
        <end position="13"/>
    </location>
    <ligand>
        <name>ATP</name>
        <dbReference type="ChEBI" id="CHEBI:30616"/>
    </ligand>
</feature>
<evidence type="ECO:0000256" key="4">
    <source>
        <dbReference type="ARBA" id="ARBA00005225"/>
    </source>
</evidence>
<protein>
    <recommendedName>
        <fullName evidence="15 16">Type III pantothenate kinase</fullName>
        <ecNumber evidence="6 16">2.7.1.33</ecNumber>
    </recommendedName>
    <alternativeName>
        <fullName evidence="16">PanK-III</fullName>
    </alternativeName>
    <alternativeName>
        <fullName evidence="16">Pantothenic acid kinase</fullName>
    </alternativeName>
</protein>
<sequence length="270" mass="29390">MWLALTIGNSRLHWAWFKGKTFCGAWDTEYLSAAIVEQMNQPCGRGKFNSEILAASLIQELDAVEEIVGDGFHHRDRPLPLYLASVVPQQTAIWQNYHDVRTIALDQIPLQGLYPTLGIDRALAVLGAGEVYGFPALVIDAGTALTFTGADAARRLVGGAILPGLRLQLQSLAQGTAALPEIELAGALPPRWALNTSLAIQSGIIYTVLAGIADFIDAWRQEFPQSRIVLTGGDRTLLLNYLQAVFPQVAAKINTDPHLIFWGILNTPQP</sequence>
<dbReference type="InterPro" id="IPR043129">
    <property type="entry name" value="ATPase_NBD"/>
</dbReference>
<keyword evidence="8 16" id="KW-0808">Transferase</keyword>
<organism evidence="17 18">
    <name type="scientific">Aerosakkonema funiforme FACHB-1375</name>
    <dbReference type="NCBI Taxonomy" id="2949571"/>
    <lineage>
        <taxon>Bacteria</taxon>
        <taxon>Bacillati</taxon>
        <taxon>Cyanobacteriota</taxon>
        <taxon>Cyanophyceae</taxon>
        <taxon>Oscillatoriophycideae</taxon>
        <taxon>Aerosakkonematales</taxon>
        <taxon>Aerosakkonemataceae</taxon>
        <taxon>Aerosakkonema</taxon>
    </lineage>
</organism>
<name>A0A926VM15_9CYAN</name>
<keyword evidence="7 16" id="KW-0963">Cytoplasm</keyword>
<dbReference type="NCBIfam" id="TIGR00671">
    <property type="entry name" value="baf"/>
    <property type="match status" value="1"/>
</dbReference>
<evidence type="ECO:0000256" key="5">
    <source>
        <dbReference type="ARBA" id="ARBA00011738"/>
    </source>
</evidence>
<dbReference type="AlphaFoldDB" id="A0A926VM15"/>
<dbReference type="GO" id="GO:0005524">
    <property type="term" value="F:ATP binding"/>
    <property type="evidence" value="ECO:0007669"/>
    <property type="project" value="UniProtKB-UniRule"/>
</dbReference>
<keyword evidence="18" id="KW-1185">Reference proteome</keyword>
<comment type="subcellular location">
    <subcellularLocation>
        <location evidence="3 16">Cytoplasm</location>
    </subcellularLocation>
</comment>
<comment type="function">
    <text evidence="16">Catalyzes the phosphorylation of pantothenate (Pan), the first step in CoA biosynthesis.</text>
</comment>
<accession>A0A926VM15</accession>
<comment type="cofactor">
    <cofactor evidence="2">
        <name>K(+)</name>
        <dbReference type="ChEBI" id="CHEBI:29103"/>
    </cofactor>
</comment>
<keyword evidence="11 16" id="KW-0067">ATP-binding</keyword>
<dbReference type="GO" id="GO:0005737">
    <property type="term" value="C:cytoplasm"/>
    <property type="evidence" value="ECO:0007669"/>
    <property type="project" value="UniProtKB-SubCell"/>
</dbReference>
<evidence type="ECO:0000256" key="13">
    <source>
        <dbReference type="ARBA" id="ARBA00022993"/>
    </source>
</evidence>